<gene>
    <name evidence="1" type="ORF">SRA_03846</name>
</gene>
<reference evidence="1 2" key="1">
    <citation type="submission" date="2009-12" db="EMBL/GenBank/DDBJ databases">
        <authorList>
            <person name="Lefebure T."/>
            <person name="Cornejo O.E."/>
            <person name="Pavinski Bitar P.D."/>
            <person name="Lang P."/>
            <person name="Stanhope M.J."/>
        </authorList>
    </citation>
    <scope>NUCLEOTIDE SEQUENCE [LARGE SCALE GENOMIC DNA]</scope>
    <source>
        <strain evidence="1 2">FA-1</strain>
    </source>
</reference>
<organism evidence="1 2">
    <name type="scientific">Streptococcus ratti FA-1 = DSM 20564</name>
    <dbReference type="NCBI Taxonomy" id="699248"/>
    <lineage>
        <taxon>Bacteria</taxon>
        <taxon>Bacillati</taxon>
        <taxon>Bacillota</taxon>
        <taxon>Bacilli</taxon>
        <taxon>Lactobacillales</taxon>
        <taxon>Streptococcaceae</taxon>
        <taxon>Streptococcus</taxon>
    </lineage>
</organism>
<protein>
    <recommendedName>
        <fullName evidence="3">4-hydroxythreonine-4-phosphate dehydrogenase</fullName>
    </recommendedName>
</protein>
<keyword evidence="2" id="KW-1185">Reference proteome</keyword>
<name>A0ABN0GU08_STRRT</name>
<comment type="caution">
    <text evidence="1">The sequence shown here is derived from an EMBL/GenBank/DDBJ whole genome shotgun (WGS) entry which is preliminary data.</text>
</comment>
<accession>A0ABN0GU08</accession>
<evidence type="ECO:0008006" key="3">
    <source>
        <dbReference type="Google" id="ProtNLM"/>
    </source>
</evidence>
<dbReference type="SUPFAM" id="SSF51366">
    <property type="entry name" value="Ribulose-phoshate binding barrel"/>
    <property type="match status" value="1"/>
</dbReference>
<dbReference type="Proteomes" id="UP000007815">
    <property type="component" value="Unassembled WGS sequence"/>
</dbReference>
<dbReference type="InterPro" id="IPR011060">
    <property type="entry name" value="RibuloseP-bd_barrel"/>
</dbReference>
<sequence length="225" mass="25294">MSHSELIVMLTHNDLTVENAYDIFDKHKDSKAKFWGFKEKALPLPQMKELFAYMRAQGKTTFLEVVEYSEKEGLEGAKIAVECGCDFLMGTIFSDKINNFCKENQMKYMPFVGEITGRPSVLDGSIDSMIEQAKAYLDKGVHGFDLLGYRYTGDAIALNKAFVEQVPAPVCIAGSIDSYQRLDQIQDAAPWTFTIGSAFFENKFGHDFTQQINAVCDYINQKGAE</sequence>
<proteinExistence type="predicted"/>
<evidence type="ECO:0000313" key="2">
    <source>
        <dbReference type="Proteomes" id="UP000007815"/>
    </source>
</evidence>
<dbReference type="RefSeq" id="WP_003087789.1">
    <property type="nucleotide sequence ID" value="NZ_AJTZ01000005.1"/>
</dbReference>
<evidence type="ECO:0000313" key="1">
    <source>
        <dbReference type="EMBL" id="EJN93637.1"/>
    </source>
</evidence>
<dbReference type="EMBL" id="AJTZ01000005">
    <property type="protein sequence ID" value="EJN93637.1"/>
    <property type="molecule type" value="Genomic_DNA"/>
</dbReference>